<evidence type="ECO:0000256" key="1">
    <source>
        <dbReference type="ARBA" id="ARBA00004117"/>
    </source>
</evidence>
<keyword evidence="6" id="KW-0969">Cilium</keyword>
<evidence type="ECO:0000313" key="6">
    <source>
        <dbReference type="EMBL" id="NMH59629.1"/>
    </source>
</evidence>
<keyword evidence="4 5" id="KW-0975">Bacterial flagellum</keyword>
<dbReference type="NCBIfam" id="TIGR00205">
    <property type="entry name" value="fliE"/>
    <property type="match status" value="1"/>
</dbReference>
<dbReference type="RefSeq" id="WP_169210191.1">
    <property type="nucleotide sequence ID" value="NZ_JAATNW010000003.1"/>
</dbReference>
<name>A0ABX1QZJ0_9ALTE</name>
<proteinExistence type="inferred from homology"/>
<evidence type="ECO:0000256" key="2">
    <source>
        <dbReference type="ARBA" id="ARBA00009272"/>
    </source>
</evidence>
<comment type="caution">
    <text evidence="6">The sequence shown here is derived from an EMBL/GenBank/DDBJ whole genome shotgun (WGS) entry which is preliminary data.</text>
</comment>
<keyword evidence="7" id="KW-1185">Reference proteome</keyword>
<dbReference type="PANTHER" id="PTHR34653">
    <property type="match status" value="1"/>
</dbReference>
<dbReference type="HAMAP" id="MF_00724">
    <property type="entry name" value="FliE"/>
    <property type="match status" value="1"/>
</dbReference>
<reference evidence="6 7" key="1">
    <citation type="submission" date="2020-03" db="EMBL/GenBank/DDBJ databases">
        <title>Alteromonas ponticola sp. nov., isolated from seawater.</title>
        <authorList>
            <person name="Yoon J.-H."/>
            <person name="Kim Y.-O."/>
        </authorList>
    </citation>
    <scope>NUCLEOTIDE SEQUENCE [LARGE SCALE GENOMIC DNA]</scope>
    <source>
        <strain evidence="6 7">MYP5</strain>
    </source>
</reference>
<evidence type="ECO:0000313" key="7">
    <source>
        <dbReference type="Proteomes" id="UP000709336"/>
    </source>
</evidence>
<dbReference type="Pfam" id="PF02049">
    <property type="entry name" value="FliE"/>
    <property type="match status" value="1"/>
</dbReference>
<keyword evidence="6" id="KW-0282">Flagellum</keyword>
<comment type="subcellular location">
    <subcellularLocation>
        <location evidence="1 5">Bacterial flagellum basal body</location>
    </subcellularLocation>
</comment>
<dbReference type="Proteomes" id="UP000709336">
    <property type="component" value="Unassembled WGS sequence"/>
</dbReference>
<gene>
    <name evidence="5 6" type="primary">fliE</name>
    <name evidence="6" type="ORF">HCJ96_06345</name>
</gene>
<dbReference type="PANTHER" id="PTHR34653:SF1">
    <property type="entry name" value="FLAGELLAR HOOK-BASAL BODY COMPLEX PROTEIN FLIE"/>
    <property type="match status" value="1"/>
</dbReference>
<evidence type="ECO:0000256" key="4">
    <source>
        <dbReference type="ARBA" id="ARBA00023143"/>
    </source>
</evidence>
<comment type="similarity">
    <text evidence="2 5">Belongs to the FliE family.</text>
</comment>
<keyword evidence="6" id="KW-0966">Cell projection</keyword>
<dbReference type="InterPro" id="IPR001624">
    <property type="entry name" value="FliE"/>
</dbReference>
<evidence type="ECO:0000256" key="5">
    <source>
        <dbReference type="HAMAP-Rule" id="MF_00724"/>
    </source>
</evidence>
<evidence type="ECO:0000256" key="3">
    <source>
        <dbReference type="ARBA" id="ARBA00018024"/>
    </source>
</evidence>
<protein>
    <recommendedName>
        <fullName evidence="3 5">Flagellar hook-basal body complex protein FliE</fullName>
    </recommendedName>
</protein>
<organism evidence="6 7">
    <name type="scientific">Alteromonas ponticola</name>
    <dbReference type="NCBI Taxonomy" id="2720613"/>
    <lineage>
        <taxon>Bacteria</taxon>
        <taxon>Pseudomonadati</taxon>
        <taxon>Pseudomonadota</taxon>
        <taxon>Gammaproteobacteria</taxon>
        <taxon>Alteromonadales</taxon>
        <taxon>Alteromonadaceae</taxon>
        <taxon>Alteromonas/Salinimonas group</taxon>
        <taxon>Alteromonas</taxon>
    </lineage>
</organism>
<accession>A0ABX1QZJ0</accession>
<dbReference type="EMBL" id="JAATNW010000003">
    <property type="protein sequence ID" value="NMH59629.1"/>
    <property type="molecule type" value="Genomic_DNA"/>
</dbReference>
<dbReference type="PRINTS" id="PR01006">
    <property type="entry name" value="FLGHOOKFLIE"/>
</dbReference>
<sequence>MDIKANSLYQEMQAMISQAQLPVHEAPNIVKQPEGEFASMLKNAIEGVNDAQVHSKTMQQRFEMGDPSLSLAEVMIAKEKSSIAFEATLQVRNKLLEAYKQISNMPV</sequence>